<comment type="subunit">
    <text evidence="13">Homotetramer.</text>
</comment>
<evidence type="ECO:0000256" key="3">
    <source>
        <dbReference type="ARBA" id="ARBA00022605"/>
    </source>
</evidence>
<feature type="active site" description="Proton donor" evidence="13">
    <location>
        <position position="159"/>
    </location>
</feature>
<dbReference type="PROSITE" id="PS01298">
    <property type="entry name" value="DAPB"/>
    <property type="match status" value="1"/>
</dbReference>
<keyword evidence="7 13" id="KW-0520">NAD</keyword>
<evidence type="ECO:0000256" key="4">
    <source>
        <dbReference type="ARBA" id="ARBA00022857"/>
    </source>
</evidence>
<dbReference type="Pfam" id="PF05173">
    <property type="entry name" value="DapB_C"/>
    <property type="match status" value="1"/>
</dbReference>
<evidence type="ECO:0000256" key="12">
    <source>
        <dbReference type="ARBA" id="ARBA00049396"/>
    </source>
</evidence>
<reference evidence="16 17" key="1">
    <citation type="submission" date="2017-09" db="EMBL/GenBank/DDBJ databases">
        <title>Bloom of a denitrifying methanotroph, Candidatus Methylomirabilis limnetica, in a deep stratified lake.</title>
        <authorList>
            <person name="Graf J.S."/>
            <person name="Marchant H.K."/>
            <person name="Tienken D."/>
            <person name="Hach P.F."/>
            <person name="Brand A."/>
            <person name="Schubert C.J."/>
            <person name="Kuypers M.M."/>
            <person name="Milucka J."/>
        </authorList>
    </citation>
    <scope>NUCLEOTIDE SEQUENCE [LARGE SCALE GENOMIC DNA]</scope>
    <source>
        <strain evidence="16 17">Zug</strain>
    </source>
</reference>
<evidence type="ECO:0000256" key="6">
    <source>
        <dbReference type="ARBA" id="ARBA00023002"/>
    </source>
</evidence>
<evidence type="ECO:0000256" key="10">
    <source>
        <dbReference type="ARBA" id="ARBA00038983"/>
    </source>
</evidence>
<dbReference type="GO" id="GO:0016726">
    <property type="term" value="F:oxidoreductase activity, acting on CH or CH2 groups, NAD or NADP as acceptor"/>
    <property type="evidence" value="ECO:0007669"/>
    <property type="project" value="UniProtKB-UniRule"/>
</dbReference>
<dbReference type="GO" id="GO:0051287">
    <property type="term" value="F:NAD binding"/>
    <property type="evidence" value="ECO:0007669"/>
    <property type="project" value="UniProtKB-UniRule"/>
</dbReference>
<dbReference type="InterPro" id="IPR036291">
    <property type="entry name" value="NAD(P)-bd_dom_sf"/>
</dbReference>
<dbReference type="SUPFAM" id="SSF55347">
    <property type="entry name" value="Glyceraldehyde-3-phosphate dehydrogenase-like, C-terminal domain"/>
    <property type="match status" value="1"/>
</dbReference>
<feature type="binding site" evidence="13">
    <location>
        <position position="34"/>
    </location>
    <ligand>
        <name>NAD(+)</name>
        <dbReference type="ChEBI" id="CHEBI:57540"/>
    </ligand>
</feature>
<feature type="binding site" evidence="13">
    <location>
        <position position="156"/>
    </location>
    <ligand>
        <name>(S)-2,3,4,5-tetrahydrodipicolinate</name>
        <dbReference type="ChEBI" id="CHEBI:16845"/>
    </ligand>
</feature>
<keyword evidence="17" id="KW-1185">Reference proteome</keyword>
<feature type="binding site" evidence="13">
    <location>
        <begin position="122"/>
        <end position="125"/>
    </location>
    <ligand>
        <name>NAD(+)</name>
        <dbReference type="ChEBI" id="CHEBI:57540"/>
    </ligand>
</feature>
<evidence type="ECO:0000256" key="1">
    <source>
        <dbReference type="ARBA" id="ARBA00006642"/>
    </source>
</evidence>
<evidence type="ECO:0000256" key="5">
    <source>
        <dbReference type="ARBA" id="ARBA00022915"/>
    </source>
</evidence>
<dbReference type="HAMAP" id="MF_00102">
    <property type="entry name" value="DapB"/>
    <property type="match status" value="1"/>
</dbReference>
<comment type="subcellular location">
    <subcellularLocation>
        <location evidence="13">Cytoplasm</location>
    </subcellularLocation>
</comment>
<evidence type="ECO:0000313" key="16">
    <source>
        <dbReference type="EMBL" id="PTL36407.1"/>
    </source>
</evidence>
<feature type="active site" description="Proton donor/acceptor" evidence="13">
    <location>
        <position position="155"/>
    </location>
</feature>
<feature type="domain" description="Dihydrodipicolinate reductase C-terminal" evidence="15">
    <location>
        <begin position="128"/>
        <end position="264"/>
    </location>
</feature>
<protein>
    <recommendedName>
        <fullName evidence="10 13">4-hydroxy-tetrahydrodipicolinate reductase</fullName>
        <shortName evidence="13">HTPA reductase</shortName>
        <ecNumber evidence="10 13">1.17.1.8</ecNumber>
    </recommendedName>
</protein>
<dbReference type="GO" id="GO:0005829">
    <property type="term" value="C:cytosol"/>
    <property type="evidence" value="ECO:0007669"/>
    <property type="project" value="TreeGrafter"/>
</dbReference>
<reference evidence="17" key="2">
    <citation type="journal article" date="2018" name="Environ. Microbiol.">
        <title>Bloom of a denitrifying methanotroph, 'Candidatus Methylomirabilis limnetica', in a deep stratified lake.</title>
        <authorList>
            <person name="Graf J.S."/>
            <person name="Mayr M.J."/>
            <person name="Marchant H.K."/>
            <person name="Tienken D."/>
            <person name="Hach P.F."/>
            <person name="Brand A."/>
            <person name="Schubert C.J."/>
            <person name="Kuypers M.M."/>
            <person name="Milucka J."/>
        </authorList>
    </citation>
    <scope>NUCLEOTIDE SEQUENCE [LARGE SCALE GENOMIC DNA]</scope>
    <source>
        <strain evidence="17">Zug</strain>
    </source>
</reference>
<evidence type="ECO:0000256" key="9">
    <source>
        <dbReference type="ARBA" id="ARBA00037922"/>
    </source>
</evidence>
<feature type="binding site" evidence="13">
    <location>
        <begin position="165"/>
        <end position="166"/>
    </location>
    <ligand>
        <name>(S)-2,3,4,5-tetrahydrodipicolinate</name>
        <dbReference type="ChEBI" id="CHEBI:16845"/>
    </ligand>
</feature>
<sequence>MIRAIVCGAAGRMGGRIIAMIHEADDFTLAGAVERPGNPRIGQDAGEVAGIGKIGIPLVGDLGTVMGEGQVVIDFTSPQATMTHLAISAQAKVPAVVGTTGFGAVDLNSIQELSSAAPCVLSPNMSIGVNVLLKVLAQVARTLGDAYDVEIIETHHRFKKDAPSGTALKMAQVIAEALGRELDKTGIYGRKGLVGERGKEEIAIHALRAGDVIGDHTVIFGGMGERIEITHRAHTRDNFARGALCAARWIIGRPPGLYDMHDVLGLKEGL</sequence>
<evidence type="ECO:0000259" key="14">
    <source>
        <dbReference type="Pfam" id="PF01113"/>
    </source>
</evidence>
<evidence type="ECO:0000256" key="13">
    <source>
        <dbReference type="HAMAP-Rule" id="MF_00102"/>
    </source>
</evidence>
<dbReference type="EMBL" id="NVQC01000016">
    <property type="protein sequence ID" value="PTL36407.1"/>
    <property type="molecule type" value="Genomic_DNA"/>
</dbReference>
<dbReference type="UniPathway" id="UPA00034">
    <property type="reaction ID" value="UER00018"/>
</dbReference>
<dbReference type="Gene3D" id="3.30.360.10">
    <property type="entry name" value="Dihydrodipicolinate Reductase, domain 2"/>
    <property type="match status" value="1"/>
</dbReference>
<keyword evidence="2 13" id="KW-0963">Cytoplasm</keyword>
<dbReference type="InterPro" id="IPR022663">
    <property type="entry name" value="DapB_C"/>
</dbReference>
<keyword evidence="4 13" id="KW-0521">NADP</keyword>
<feature type="binding site" evidence="13">
    <location>
        <position position="35"/>
    </location>
    <ligand>
        <name>NADP(+)</name>
        <dbReference type="ChEBI" id="CHEBI:58349"/>
    </ligand>
</feature>
<comment type="function">
    <text evidence="13">Catalyzes the conversion of 4-hydroxy-tetrahydrodipicolinate (HTPA) to tetrahydrodipicolinate.</text>
</comment>
<dbReference type="InterPro" id="IPR000846">
    <property type="entry name" value="DapB_N"/>
</dbReference>
<gene>
    <name evidence="13" type="primary">dapB</name>
    <name evidence="16" type="ORF">CLG94_05095</name>
</gene>
<dbReference type="RefSeq" id="WP_107561779.1">
    <property type="nucleotide sequence ID" value="NZ_NVQC01000016.1"/>
</dbReference>
<dbReference type="FunFam" id="3.30.360.10:FF:000004">
    <property type="entry name" value="4-hydroxy-tetrahydrodipicolinate reductase"/>
    <property type="match status" value="1"/>
</dbReference>
<dbReference type="GO" id="GO:0008839">
    <property type="term" value="F:4-hydroxy-tetrahydrodipicolinate reductase"/>
    <property type="evidence" value="ECO:0007669"/>
    <property type="project" value="UniProtKB-UniRule"/>
</dbReference>
<feature type="binding site" evidence="13">
    <location>
        <begin position="98"/>
        <end position="100"/>
    </location>
    <ligand>
        <name>NAD(+)</name>
        <dbReference type="ChEBI" id="CHEBI:57540"/>
    </ligand>
</feature>
<proteinExistence type="inferred from homology"/>
<comment type="caution">
    <text evidence="16">The sequence shown here is derived from an EMBL/GenBank/DDBJ whole genome shotgun (WGS) entry which is preliminary data.</text>
</comment>
<keyword evidence="8 13" id="KW-0457">Lysine biosynthesis</keyword>
<evidence type="ECO:0000256" key="7">
    <source>
        <dbReference type="ARBA" id="ARBA00023027"/>
    </source>
</evidence>
<feature type="binding site" evidence="13">
    <location>
        <begin position="8"/>
        <end position="13"/>
    </location>
    <ligand>
        <name>NAD(+)</name>
        <dbReference type="ChEBI" id="CHEBI:57540"/>
    </ligand>
</feature>
<dbReference type="EC" id="1.17.1.8" evidence="10 13"/>
<evidence type="ECO:0000256" key="2">
    <source>
        <dbReference type="ARBA" id="ARBA00022490"/>
    </source>
</evidence>
<comment type="catalytic activity">
    <reaction evidence="11 13">
        <text>(S)-2,3,4,5-tetrahydrodipicolinate + NADP(+) + H2O = (2S,4S)-4-hydroxy-2,3,4,5-tetrahydrodipicolinate + NADPH + H(+)</text>
        <dbReference type="Rhea" id="RHEA:35331"/>
        <dbReference type="ChEBI" id="CHEBI:15377"/>
        <dbReference type="ChEBI" id="CHEBI:15378"/>
        <dbReference type="ChEBI" id="CHEBI:16845"/>
        <dbReference type="ChEBI" id="CHEBI:57783"/>
        <dbReference type="ChEBI" id="CHEBI:58349"/>
        <dbReference type="ChEBI" id="CHEBI:67139"/>
        <dbReference type="EC" id="1.17.1.8"/>
    </reaction>
</comment>
<dbReference type="SUPFAM" id="SSF51735">
    <property type="entry name" value="NAD(P)-binding Rossmann-fold domains"/>
    <property type="match status" value="1"/>
</dbReference>
<name>A0A2T4TZ62_9BACT</name>
<dbReference type="GO" id="GO:0009089">
    <property type="term" value="P:lysine biosynthetic process via diaminopimelate"/>
    <property type="evidence" value="ECO:0007669"/>
    <property type="project" value="UniProtKB-UniRule"/>
</dbReference>
<comment type="caution">
    <text evidence="13">Was originally thought to be a dihydrodipicolinate reductase (DHDPR), catalyzing the conversion of dihydrodipicolinate to tetrahydrodipicolinate. However, it was shown in E.coli that the substrate of the enzymatic reaction is not dihydrodipicolinate (DHDP) but in fact (2S,4S)-4-hydroxy-2,3,4,5-tetrahydrodipicolinic acid (HTPA), the product released by the DapA-catalyzed reaction.</text>
</comment>
<comment type="similarity">
    <text evidence="1 13">Belongs to the DapB family.</text>
</comment>
<dbReference type="NCBIfam" id="TIGR00036">
    <property type="entry name" value="dapB"/>
    <property type="match status" value="1"/>
</dbReference>
<dbReference type="PIRSF" id="PIRSF000161">
    <property type="entry name" value="DHPR"/>
    <property type="match status" value="1"/>
</dbReference>
<keyword evidence="3 13" id="KW-0028">Amino-acid biosynthesis</keyword>
<dbReference type="GO" id="GO:0050661">
    <property type="term" value="F:NADP binding"/>
    <property type="evidence" value="ECO:0007669"/>
    <property type="project" value="UniProtKB-UniRule"/>
</dbReference>
<evidence type="ECO:0000259" key="15">
    <source>
        <dbReference type="Pfam" id="PF05173"/>
    </source>
</evidence>
<accession>A0A2T4TZ62</accession>
<evidence type="ECO:0000256" key="11">
    <source>
        <dbReference type="ARBA" id="ARBA00049080"/>
    </source>
</evidence>
<dbReference type="PANTHER" id="PTHR20836:SF0">
    <property type="entry name" value="4-HYDROXY-TETRAHYDRODIPICOLINATE REDUCTASE 1, CHLOROPLASTIC-RELATED"/>
    <property type="match status" value="1"/>
</dbReference>
<dbReference type="Gene3D" id="3.40.50.720">
    <property type="entry name" value="NAD(P)-binding Rossmann-like Domain"/>
    <property type="match status" value="1"/>
</dbReference>
<evidence type="ECO:0000313" key="17">
    <source>
        <dbReference type="Proteomes" id="UP000241436"/>
    </source>
</evidence>
<evidence type="ECO:0000256" key="8">
    <source>
        <dbReference type="ARBA" id="ARBA00023154"/>
    </source>
</evidence>
<dbReference type="Proteomes" id="UP000241436">
    <property type="component" value="Unassembled WGS sequence"/>
</dbReference>
<dbReference type="GO" id="GO:0019877">
    <property type="term" value="P:diaminopimelate biosynthetic process"/>
    <property type="evidence" value="ECO:0007669"/>
    <property type="project" value="UniProtKB-UniRule"/>
</dbReference>
<keyword evidence="5 13" id="KW-0220">Diaminopimelate biosynthesis</keyword>
<dbReference type="InterPro" id="IPR023940">
    <property type="entry name" value="DHDPR_bac"/>
</dbReference>
<dbReference type="CDD" id="cd02274">
    <property type="entry name" value="DHDPR_N"/>
    <property type="match status" value="1"/>
</dbReference>
<dbReference type="PANTHER" id="PTHR20836">
    <property type="entry name" value="DIHYDRODIPICOLINATE REDUCTASE"/>
    <property type="match status" value="1"/>
</dbReference>
<comment type="pathway">
    <text evidence="9 13">Amino-acid biosynthesis; L-lysine biosynthesis via DAP pathway; (S)-tetrahydrodipicolinate from L-aspartate: step 4/4.</text>
</comment>
<dbReference type="AlphaFoldDB" id="A0A2T4TZ62"/>
<feature type="domain" description="Dihydrodipicolinate reductase N-terminal" evidence="14">
    <location>
        <begin position="2"/>
        <end position="125"/>
    </location>
</feature>
<dbReference type="InterPro" id="IPR022664">
    <property type="entry name" value="DapB_N_CS"/>
</dbReference>
<keyword evidence="6 13" id="KW-0560">Oxidoreductase</keyword>
<dbReference type="Pfam" id="PF01113">
    <property type="entry name" value="DapB_N"/>
    <property type="match status" value="1"/>
</dbReference>
<comment type="catalytic activity">
    <reaction evidence="12 13">
        <text>(S)-2,3,4,5-tetrahydrodipicolinate + NAD(+) + H2O = (2S,4S)-4-hydroxy-2,3,4,5-tetrahydrodipicolinate + NADH + H(+)</text>
        <dbReference type="Rhea" id="RHEA:35323"/>
        <dbReference type="ChEBI" id="CHEBI:15377"/>
        <dbReference type="ChEBI" id="CHEBI:15378"/>
        <dbReference type="ChEBI" id="CHEBI:16845"/>
        <dbReference type="ChEBI" id="CHEBI:57540"/>
        <dbReference type="ChEBI" id="CHEBI:57945"/>
        <dbReference type="ChEBI" id="CHEBI:67139"/>
        <dbReference type="EC" id="1.17.1.8"/>
    </reaction>
</comment>
<dbReference type="OrthoDB" id="9790352at2"/>
<organism evidence="16 17">
    <name type="scientific">Candidatus Methylomirabilis limnetica</name>
    <dbReference type="NCBI Taxonomy" id="2033718"/>
    <lineage>
        <taxon>Bacteria</taxon>
        <taxon>Candidatus Methylomirabilota</taxon>
        <taxon>Candidatus Methylomirabilia</taxon>
        <taxon>Candidatus Methylomirabilales</taxon>
        <taxon>Candidatus Methylomirabilaceae</taxon>
        <taxon>Candidatus Methylomirabilis</taxon>
    </lineage>
</organism>